<reference evidence="3" key="1">
    <citation type="journal article" date="2013" name="Nature">
        <title>Pan genome of the phytoplankton Emiliania underpins its global distribution.</title>
        <authorList>
            <person name="Read B.A."/>
            <person name="Kegel J."/>
            <person name="Klute M.J."/>
            <person name="Kuo A."/>
            <person name="Lefebvre S.C."/>
            <person name="Maumus F."/>
            <person name="Mayer C."/>
            <person name="Miller J."/>
            <person name="Monier A."/>
            <person name="Salamov A."/>
            <person name="Young J."/>
            <person name="Aguilar M."/>
            <person name="Claverie J.M."/>
            <person name="Frickenhaus S."/>
            <person name="Gonzalez K."/>
            <person name="Herman E.K."/>
            <person name="Lin Y.C."/>
            <person name="Napier J."/>
            <person name="Ogata H."/>
            <person name="Sarno A.F."/>
            <person name="Shmutz J."/>
            <person name="Schroeder D."/>
            <person name="de Vargas C."/>
            <person name="Verret F."/>
            <person name="von Dassow P."/>
            <person name="Valentin K."/>
            <person name="Van de Peer Y."/>
            <person name="Wheeler G."/>
            <person name="Dacks J.B."/>
            <person name="Delwiche C.F."/>
            <person name="Dyhrman S.T."/>
            <person name="Glockner G."/>
            <person name="John U."/>
            <person name="Richards T."/>
            <person name="Worden A.Z."/>
            <person name="Zhang X."/>
            <person name="Grigoriev I.V."/>
            <person name="Allen A.E."/>
            <person name="Bidle K."/>
            <person name="Borodovsky M."/>
            <person name="Bowler C."/>
            <person name="Brownlee C."/>
            <person name="Cock J.M."/>
            <person name="Elias M."/>
            <person name="Gladyshev V.N."/>
            <person name="Groth M."/>
            <person name="Guda C."/>
            <person name="Hadaegh A."/>
            <person name="Iglesias-Rodriguez M.D."/>
            <person name="Jenkins J."/>
            <person name="Jones B.M."/>
            <person name="Lawson T."/>
            <person name="Leese F."/>
            <person name="Lindquist E."/>
            <person name="Lobanov A."/>
            <person name="Lomsadze A."/>
            <person name="Malik S.B."/>
            <person name="Marsh M.E."/>
            <person name="Mackinder L."/>
            <person name="Mock T."/>
            <person name="Mueller-Roeber B."/>
            <person name="Pagarete A."/>
            <person name="Parker M."/>
            <person name="Probert I."/>
            <person name="Quesneville H."/>
            <person name="Raines C."/>
            <person name="Rensing S.A."/>
            <person name="Riano-Pachon D.M."/>
            <person name="Richier S."/>
            <person name="Rokitta S."/>
            <person name="Shiraiwa Y."/>
            <person name="Soanes D.M."/>
            <person name="van der Giezen M."/>
            <person name="Wahlund T.M."/>
            <person name="Williams B."/>
            <person name="Wilson W."/>
            <person name="Wolfe G."/>
            <person name="Wurch L.L."/>
        </authorList>
    </citation>
    <scope>NUCLEOTIDE SEQUENCE</scope>
</reference>
<dbReference type="RefSeq" id="XP_005769770.1">
    <property type="nucleotide sequence ID" value="XM_005769713.1"/>
</dbReference>
<keyword evidence="1" id="KW-0732">Signal</keyword>
<dbReference type="AlphaFoldDB" id="A0A0D3J1F6"/>
<evidence type="ECO:0000256" key="1">
    <source>
        <dbReference type="SAM" id="SignalP"/>
    </source>
</evidence>
<reference evidence="2" key="2">
    <citation type="submission" date="2024-10" db="UniProtKB">
        <authorList>
            <consortium name="EnsemblProtists"/>
        </authorList>
    </citation>
    <scope>IDENTIFICATION</scope>
</reference>
<dbReference type="KEGG" id="ehx:EMIHUDRAFT_209982"/>
<evidence type="ECO:0000313" key="3">
    <source>
        <dbReference type="Proteomes" id="UP000013827"/>
    </source>
</evidence>
<organism evidence="2 3">
    <name type="scientific">Emiliania huxleyi (strain CCMP1516)</name>
    <dbReference type="NCBI Taxonomy" id="280463"/>
    <lineage>
        <taxon>Eukaryota</taxon>
        <taxon>Haptista</taxon>
        <taxon>Haptophyta</taxon>
        <taxon>Prymnesiophyceae</taxon>
        <taxon>Isochrysidales</taxon>
        <taxon>Noelaerhabdaceae</taxon>
        <taxon>Emiliania</taxon>
    </lineage>
</organism>
<feature type="signal peptide" evidence="1">
    <location>
        <begin position="1"/>
        <end position="18"/>
    </location>
</feature>
<dbReference type="EnsemblProtists" id="EOD17341">
    <property type="protein sequence ID" value="EOD17341"/>
    <property type="gene ID" value="EMIHUDRAFT_209982"/>
</dbReference>
<dbReference type="Proteomes" id="UP000013827">
    <property type="component" value="Unassembled WGS sequence"/>
</dbReference>
<accession>A0A0D3J1F6</accession>
<protein>
    <submittedName>
        <fullName evidence="2">Uncharacterized protein</fullName>
    </submittedName>
</protein>
<sequence>MPPLRLVAMCAVIVSTQQFGPAQLGSSWDGTNVDCSGCQCGDYCDDGAWVVGPHHAKGATDWFSPGQACNPEQDGLGCSCRCRHSGGDYGTDCGGAACCHGTEIGEVSEFHCP</sequence>
<keyword evidence="3" id="KW-1185">Reference proteome</keyword>
<dbReference type="PaxDb" id="2903-EOD17341"/>
<proteinExistence type="predicted"/>
<dbReference type="HOGENOM" id="CLU_2138211_0_0_1"/>
<feature type="chain" id="PRO_5044254627" evidence="1">
    <location>
        <begin position="19"/>
        <end position="113"/>
    </location>
</feature>
<evidence type="ECO:0000313" key="2">
    <source>
        <dbReference type="EnsemblProtists" id="EOD17341"/>
    </source>
</evidence>
<dbReference type="GeneID" id="17263491"/>
<name>A0A0D3J1F6_EMIH1</name>